<dbReference type="InterPro" id="IPR002541">
    <property type="entry name" value="Cyt_c_assembly"/>
</dbReference>
<feature type="transmembrane region" description="Helical" evidence="3">
    <location>
        <begin position="6"/>
        <end position="25"/>
    </location>
</feature>
<dbReference type="GO" id="GO:0016020">
    <property type="term" value="C:membrane"/>
    <property type="evidence" value="ECO:0007669"/>
    <property type="project" value="InterPro"/>
</dbReference>
<feature type="domain" description="Cytochrome c-type biogenesis protein CcmF C-terminal" evidence="5">
    <location>
        <begin position="317"/>
        <end position="533"/>
    </location>
</feature>
<reference evidence="6 7" key="1">
    <citation type="submission" date="2017-04" db="EMBL/GenBank/DDBJ databases">
        <authorList>
            <person name="Afonso C.L."/>
            <person name="Miller P.J."/>
            <person name="Scott M.A."/>
            <person name="Spackman E."/>
            <person name="Goraichik I."/>
            <person name="Dimitrov K.M."/>
            <person name="Suarez D.L."/>
            <person name="Swayne D.E."/>
        </authorList>
    </citation>
    <scope>NUCLEOTIDE SEQUENCE [LARGE SCALE GENOMIC DNA]</scope>
    <source>
        <strain evidence="6 7">DSM 5090</strain>
    </source>
</reference>
<dbReference type="RefSeq" id="WP_084576848.1">
    <property type="nucleotide sequence ID" value="NZ_CP155572.1"/>
</dbReference>
<feature type="transmembrane region" description="Helical" evidence="3">
    <location>
        <begin position="468"/>
        <end position="489"/>
    </location>
</feature>
<keyword evidence="2" id="KW-0201">Cytochrome c-type biogenesis</keyword>
<evidence type="ECO:0000313" key="6">
    <source>
        <dbReference type="EMBL" id="SMC93373.1"/>
    </source>
</evidence>
<feature type="transmembrane region" description="Helical" evidence="3">
    <location>
        <begin position="441"/>
        <end position="461"/>
    </location>
</feature>
<feature type="transmembrane region" description="Helical" evidence="3">
    <location>
        <begin position="41"/>
        <end position="62"/>
    </location>
</feature>
<gene>
    <name evidence="6" type="ORF">SAMN04488500_11414</name>
</gene>
<evidence type="ECO:0000259" key="5">
    <source>
        <dbReference type="Pfam" id="PF16327"/>
    </source>
</evidence>
<accession>A0A1W2D7H4</accession>
<dbReference type="GO" id="GO:0020037">
    <property type="term" value="F:heme binding"/>
    <property type="evidence" value="ECO:0007669"/>
    <property type="project" value="InterPro"/>
</dbReference>
<name>A0A1W2D7H4_9FIRM</name>
<keyword evidence="3" id="KW-0812">Transmembrane</keyword>
<feature type="transmembrane region" description="Helical" evidence="3">
    <location>
        <begin position="304"/>
        <end position="324"/>
    </location>
</feature>
<proteinExistence type="inferred from homology"/>
<dbReference type="InterPro" id="IPR003567">
    <property type="entry name" value="Cyt_c_biogenesis"/>
</dbReference>
<comment type="similarity">
    <text evidence="1">Belongs to the CcmF/CycK/Ccl1/NrfE/CcsA family.</text>
</comment>
<dbReference type="Pfam" id="PF01578">
    <property type="entry name" value="Cytochrom_C_asm"/>
    <property type="match status" value="1"/>
</dbReference>
<dbReference type="AlphaFoldDB" id="A0A1W2D7H4"/>
<feature type="transmembrane region" description="Helical" evidence="3">
    <location>
        <begin position="203"/>
        <end position="222"/>
    </location>
</feature>
<dbReference type="PANTHER" id="PTHR43653:SF1">
    <property type="entry name" value="CYTOCHROME C-TYPE BIOGENESIS PROTEIN CCMF"/>
    <property type="match status" value="1"/>
</dbReference>
<feature type="transmembrane region" description="Helical" evidence="3">
    <location>
        <begin position="382"/>
        <end position="405"/>
    </location>
</feature>
<dbReference type="GO" id="GO:0017004">
    <property type="term" value="P:cytochrome complex assembly"/>
    <property type="evidence" value="ECO:0007669"/>
    <property type="project" value="UniProtKB-KW"/>
</dbReference>
<keyword evidence="3" id="KW-0472">Membrane</keyword>
<evidence type="ECO:0000256" key="1">
    <source>
        <dbReference type="ARBA" id="ARBA00009186"/>
    </source>
</evidence>
<feature type="transmembrane region" description="Helical" evidence="3">
    <location>
        <begin position="94"/>
        <end position="111"/>
    </location>
</feature>
<dbReference type="PANTHER" id="PTHR43653">
    <property type="entry name" value="CYTOCHROME C ASSEMBLY PROTEIN-RELATED"/>
    <property type="match status" value="1"/>
</dbReference>
<organism evidence="6 7">
    <name type="scientific">Sporomusa malonica</name>
    <dbReference type="NCBI Taxonomy" id="112901"/>
    <lineage>
        <taxon>Bacteria</taxon>
        <taxon>Bacillati</taxon>
        <taxon>Bacillota</taxon>
        <taxon>Negativicutes</taxon>
        <taxon>Selenomonadales</taxon>
        <taxon>Sporomusaceae</taxon>
        <taxon>Sporomusa</taxon>
    </lineage>
</organism>
<feature type="transmembrane region" description="Helical" evidence="3">
    <location>
        <begin position="169"/>
        <end position="191"/>
    </location>
</feature>
<dbReference type="GO" id="GO:0015232">
    <property type="term" value="F:heme transmembrane transporter activity"/>
    <property type="evidence" value="ECO:0007669"/>
    <property type="project" value="InterPro"/>
</dbReference>
<feature type="transmembrane region" description="Helical" evidence="3">
    <location>
        <begin position="118"/>
        <end position="137"/>
    </location>
</feature>
<evidence type="ECO:0000256" key="3">
    <source>
        <dbReference type="SAM" id="Phobius"/>
    </source>
</evidence>
<protein>
    <submittedName>
        <fullName evidence="6">Cytochrome c-type biogenesis protein CcmF</fullName>
    </submittedName>
</protein>
<feature type="transmembrane region" description="Helical" evidence="3">
    <location>
        <begin position="242"/>
        <end position="260"/>
    </location>
</feature>
<feature type="transmembrane region" description="Helical" evidence="3">
    <location>
        <begin position="344"/>
        <end position="362"/>
    </location>
</feature>
<sequence>MIGYGAVMLALIVTVFAAICYSAAASHKQTGKQSLSSNARLLYVLSAGLIGVAAFYLLYILLGNRFDYAYVFGYSSRDLPLAYKVSAFWAGQEGSFMLWLVFHAVFGLVLLRKPAAPVPVMAVYSLIQAVLLGLLLVKSPFMMLAEPRLDGAGLNPLLQDPWMVIHPPILFWGYAALAVPFAYGLGAMLTGRHQEWLDAASTWTLFALSSLGAGMFIGGFWAYKVLGWGGYWAWDPVENSSLVPWLAAGALAHLLVMAKVRAGAVKQAYAGVICSFVLVLYGTFLTRSGVLSDFSTHSFADEGIGGLLGLTVLVTAFVAFVLYIVKWPSMPSGELYSRLASREFILAFTALILAFFGVLVFVGMSTPLVTMAFGSPKSVSSVFYNTATLPLAVAIGAALIAGPLAKWGSGSYGGIKQYWWIGLFLAGGLVVAVWLKLYQPLFITVLCLAVAAVAANVYSAFTKRMSRAAACSHIGVAVMLAGIITSGAASQSATVTFVQGQPQEVFGQQVSYAGTEADQSGKGIYNTFHVGPNQAVVQALTKLNKEGMPAAREPGIYRSVLADMYIAPIVKEEVAAGPELTLVKGQSLSQDGVSLKFTKFTMAGMDGTSEVRVQAIIEVSAEGQTQQVKPELTNKNGRIIGSTVTAFDRYKLHITGIRPSEDKVTIEFKDNKAAKLAIGPERLEAEVSYKPLINLVWLGAILITVGTGWAGVNKLVGHRQLLQRGQSPAARTNSRTH</sequence>
<evidence type="ECO:0000256" key="2">
    <source>
        <dbReference type="ARBA" id="ARBA00022748"/>
    </source>
</evidence>
<dbReference type="STRING" id="112901.SAMN04488500_11414"/>
<dbReference type="InterPro" id="IPR032523">
    <property type="entry name" value="CcmF_C"/>
</dbReference>
<feature type="transmembrane region" description="Helical" evidence="3">
    <location>
        <begin position="417"/>
        <end position="435"/>
    </location>
</feature>
<evidence type="ECO:0000313" key="7">
    <source>
        <dbReference type="Proteomes" id="UP000192738"/>
    </source>
</evidence>
<dbReference type="Proteomes" id="UP000192738">
    <property type="component" value="Unassembled WGS sequence"/>
</dbReference>
<keyword evidence="3" id="KW-1133">Transmembrane helix</keyword>
<dbReference type="EMBL" id="FWXI01000014">
    <property type="protein sequence ID" value="SMC93373.1"/>
    <property type="molecule type" value="Genomic_DNA"/>
</dbReference>
<dbReference type="PRINTS" id="PR01410">
    <property type="entry name" value="CCBIOGENESIS"/>
</dbReference>
<dbReference type="OrthoDB" id="9761451at2"/>
<feature type="transmembrane region" description="Helical" evidence="3">
    <location>
        <begin position="267"/>
        <end position="284"/>
    </location>
</feature>
<feature type="transmembrane region" description="Helical" evidence="3">
    <location>
        <begin position="692"/>
        <end position="712"/>
    </location>
</feature>
<keyword evidence="7" id="KW-1185">Reference proteome</keyword>
<dbReference type="Pfam" id="PF16327">
    <property type="entry name" value="CcmF_C"/>
    <property type="match status" value="1"/>
</dbReference>
<evidence type="ECO:0000259" key="4">
    <source>
        <dbReference type="Pfam" id="PF01578"/>
    </source>
</evidence>
<feature type="domain" description="Cytochrome c assembly protein" evidence="4">
    <location>
        <begin position="89"/>
        <end position="288"/>
    </location>
</feature>